<dbReference type="PANTHER" id="PTHR35789:SF1">
    <property type="entry name" value="SPORE GERMINATION PROTEIN B3"/>
    <property type="match status" value="1"/>
</dbReference>
<name>A0ABV5WD53_9BACI</name>
<dbReference type="InterPro" id="IPR046953">
    <property type="entry name" value="Spore_GerAC-like_C"/>
</dbReference>
<dbReference type="PROSITE" id="PS51257">
    <property type="entry name" value="PROKAR_LIPOPROTEIN"/>
    <property type="match status" value="1"/>
</dbReference>
<dbReference type="NCBIfam" id="TIGR02887">
    <property type="entry name" value="spore_ger_x_C"/>
    <property type="match status" value="1"/>
</dbReference>
<evidence type="ECO:0000256" key="7">
    <source>
        <dbReference type="ARBA" id="ARBA00023288"/>
    </source>
</evidence>
<evidence type="ECO:0000256" key="3">
    <source>
        <dbReference type="ARBA" id="ARBA00022544"/>
    </source>
</evidence>
<evidence type="ECO:0000259" key="9">
    <source>
        <dbReference type="Pfam" id="PF25198"/>
    </source>
</evidence>
<dbReference type="Proteomes" id="UP001589609">
    <property type="component" value="Unassembled WGS sequence"/>
</dbReference>
<evidence type="ECO:0000313" key="10">
    <source>
        <dbReference type="EMBL" id="MFB9758524.1"/>
    </source>
</evidence>
<keyword evidence="3" id="KW-0309">Germination</keyword>
<keyword evidence="6" id="KW-0564">Palmitate</keyword>
<dbReference type="InterPro" id="IPR038501">
    <property type="entry name" value="Spore_GerAC_C_sf"/>
</dbReference>
<keyword evidence="11" id="KW-1185">Reference proteome</keyword>
<feature type="domain" description="Spore germination protein N-terminal" evidence="9">
    <location>
        <begin position="21"/>
        <end position="191"/>
    </location>
</feature>
<organism evidence="10 11">
    <name type="scientific">Ectobacillus funiculus</name>
    <dbReference type="NCBI Taxonomy" id="137993"/>
    <lineage>
        <taxon>Bacteria</taxon>
        <taxon>Bacillati</taxon>
        <taxon>Bacillota</taxon>
        <taxon>Bacilli</taxon>
        <taxon>Bacillales</taxon>
        <taxon>Bacillaceae</taxon>
        <taxon>Ectobacillus</taxon>
    </lineage>
</organism>
<gene>
    <name evidence="10" type="ORF">ACFFMS_08325</name>
</gene>
<dbReference type="RefSeq" id="WP_379948817.1">
    <property type="nucleotide sequence ID" value="NZ_JBHMAF010000034.1"/>
</dbReference>
<evidence type="ECO:0000256" key="4">
    <source>
        <dbReference type="ARBA" id="ARBA00022729"/>
    </source>
</evidence>
<dbReference type="EMBL" id="JBHMAF010000034">
    <property type="protein sequence ID" value="MFB9758524.1"/>
    <property type="molecule type" value="Genomic_DNA"/>
</dbReference>
<comment type="subcellular location">
    <subcellularLocation>
        <location evidence="1">Membrane</location>
        <topology evidence="1">Lipid-anchor</topology>
    </subcellularLocation>
</comment>
<evidence type="ECO:0000256" key="1">
    <source>
        <dbReference type="ARBA" id="ARBA00004635"/>
    </source>
</evidence>
<evidence type="ECO:0000259" key="8">
    <source>
        <dbReference type="Pfam" id="PF05504"/>
    </source>
</evidence>
<evidence type="ECO:0000256" key="6">
    <source>
        <dbReference type="ARBA" id="ARBA00023139"/>
    </source>
</evidence>
<dbReference type="PANTHER" id="PTHR35789">
    <property type="entry name" value="SPORE GERMINATION PROTEIN B3"/>
    <property type="match status" value="1"/>
</dbReference>
<protein>
    <submittedName>
        <fullName evidence="10">Ger(X)C family spore germination protein</fullName>
    </submittedName>
</protein>
<feature type="domain" description="Spore germination GerAC-like C-terminal" evidence="8">
    <location>
        <begin position="211"/>
        <end position="375"/>
    </location>
</feature>
<dbReference type="Gene3D" id="3.30.300.210">
    <property type="entry name" value="Nutrient germinant receptor protein C, domain 3"/>
    <property type="match status" value="1"/>
</dbReference>
<reference evidence="10 11" key="1">
    <citation type="submission" date="2024-09" db="EMBL/GenBank/DDBJ databases">
        <authorList>
            <person name="Sun Q."/>
            <person name="Mori K."/>
        </authorList>
    </citation>
    <scope>NUCLEOTIDE SEQUENCE [LARGE SCALE GENOMIC DNA]</scope>
    <source>
        <strain evidence="10 11">JCM 11201</strain>
    </source>
</reference>
<dbReference type="Pfam" id="PF05504">
    <property type="entry name" value="Spore_GerAC"/>
    <property type="match status" value="1"/>
</dbReference>
<evidence type="ECO:0000256" key="5">
    <source>
        <dbReference type="ARBA" id="ARBA00023136"/>
    </source>
</evidence>
<keyword evidence="5" id="KW-0472">Membrane</keyword>
<keyword evidence="7" id="KW-0449">Lipoprotein</keyword>
<dbReference type="InterPro" id="IPR008844">
    <property type="entry name" value="Spore_GerAC-like"/>
</dbReference>
<dbReference type="Gene3D" id="6.20.190.10">
    <property type="entry name" value="Nutrient germinant receptor protein C, domain 1"/>
    <property type="match status" value="1"/>
</dbReference>
<keyword evidence="4" id="KW-0732">Signal</keyword>
<comment type="caution">
    <text evidence="10">The sequence shown here is derived from an EMBL/GenBank/DDBJ whole genome shotgun (WGS) entry which is preliminary data.</text>
</comment>
<sequence>MRILLLIFACTSMLLLSGCWDRTELNDIALIRGIGLDKKKDNVIEVTVEIAIPAAQLNQESSGGGGGGGGSTMIRTGQGVTIAEALEDLKEKIPRKVFWGHSEVIVIGEKLAKEGIRDQIDFFIRYSEPRLRAYVFVTKGSAKDALVLHPPLEKSSSEVLRELAASKVLMHVTLIELLQMLKKDAAALPMIGRLPAEKGQGSLQTIAYINRTAVFKQDKMVGSLNDEVTRGVLWIRNEIEDANITVNPKEANGYISMHIIQAYTKLNPKIKDGKLEMTINAVMEAEVILNESSLKLENPENGKVLERAVDKKIKARLTKTIDQVQKEMKTDIFGFAHAFEQKYPHKWNEMKDDWKELFPEVGVTFDIEAHILRTGMGSAQQ</sequence>
<dbReference type="Pfam" id="PF25198">
    <property type="entry name" value="Spore_GerAC_N"/>
    <property type="match status" value="1"/>
</dbReference>
<comment type="similarity">
    <text evidence="2">Belongs to the GerABKC lipoprotein family.</text>
</comment>
<accession>A0ABV5WD53</accession>
<proteinExistence type="inferred from homology"/>
<evidence type="ECO:0000256" key="2">
    <source>
        <dbReference type="ARBA" id="ARBA00007886"/>
    </source>
</evidence>
<dbReference type="InterPro" id="IPR057336">
    <property type="entry name" value="GerAC_N"/>
</dbReference>
<evidence type="ECO:0000313" key="11">
    <source>
        <dbReference type="Proteomes" id="UP001589609"/>
    </source>
</evidence>